<dbReference type="PIRSF" id="PIRSF018571">
    <property type="entry name" value="SpoIIGA"/>
    <property type="match status" value="1"/>
</dbReference>
<comment type="function">
    <text evidence="1">Probable aspartic protease that is responsible for the proteolytic cleavage of the RNA polymerase sigma E factor (SigE/spoIIGB) to yield the active peptide in the mother cell during sporulation. Responds to a signal from the forespore that is triggered by the extracellular signal protein SpoIIR.</text>
</comment>
<sequence>MASLIVYLDLVFLTNLFIDAALLRMTAWSRRLTFRWWRLVLASAVGALYVVMLFVPSPSFLFTTLIKLLFSVVMLLTAFGYVHMQHFLRNLGVFYLISFCAAGCMFGLHYLWLSSSELFSGIWFSRTGAMTFHFQTGILYVSLSLIGALWFYRSVQQSRRRQEAKQQFMAEAEILIDDARIRCMGLIDTGNRLFDPLTRTPVMVTELALWEEYLPEAFIQRAKRMRAEEIVQDLDGLAMVWRDRWRLVPYKGIHHGTSFMLALKPDRVIVHADGQEYEVSKVLIGLKPDRLSSEAAYRAIIHPELVNL</sequence>
<feature type="transmembrane region" description="Helical" evidence="3">
    <location>
        <begin position="6"/>
        <end position="24"/>
    </location>
</feature>
<dbReference type="EMBL" id="BMAQ01000005">
    <property type="protein sequence ID" value="GFR37477.1"/>
    <property type="molecule type" value="Genomic_DNA"/>
</dbReference>
<feature type="transmembrane region" description="Helical" evidence="3">
    <location>
        <begin position="61"/>
        <end position="81"/>
    </location>
</feature>
<dbReference type="Proteomes" id="UP000654993">
    <property type="component" value="Unassembled WGS sequence"/>
</dbReference>
<evidence type="ECO:0000313" key="4">
    <source>
        <dbReference type="EMBL" id="GFR37477.1"/>
    </source>
</evidence>
<proteinExistence type="inferred from homology"/>
<dbReference type="RefSeq" id="WP_242457422.1">
    <property type="nucleotide sequence ID" value="NZ_BMAQ01000005.1"/>
</dbReference>
<comment type="caution">
    <text evidence="4">The sequence shown here is derived from an EMBL/GenBank/DDBJ whole genome shotgun (WGS) entry which is preliminary data.</text>
</comment>
<evidence type="ECO:0000256" key="1">
    <source>
        <dbReference type="PIRNR" id="PIRNR018571"/>
    </source>
</evidence>
<feature type="transmembrane region" description="Helical" evidence="3">
    <location>
        <begin position="93"/>
        <end position="112"/>
    </location>
</feature>
<dbReference type="AlphaFoldDB" id="A0A916VER0"/>
<feature type="transmembrane region" description="Helical" evidence="3">
    <location>
        <begin position="132"/>
        <end position="152"/>
    </location>
</feature>
<keyword evidence="1" id="KW-0064">Aspartyl protease</keyword>
<evidence type="ECO:0000256" key="3">
    <source>
        <dbReference type="SAM" id="Phobius"/>
    </source>
</evidence>
<dbReference type="GO" id="GO:0030435">
    <property type="term" value="P:sporulation resulting in formation of a cellular spore"/>
    <property type="evidence" value="ECO:0007669"/>
    <property type="project" value="UniProtKB-KW"/>
</dbReference>
<keyword evidence="1" id="KW-0378">Hydrolase</keyword>
<dbReference type="Pfam" id="PF03419">
    <property type="entry name" value="Peptidase_U4"/>
    <property type="match status" value="1"/>
</dbReference>
<comment type="similarity">
    <text evidence="1">Belongs to the peptidase U4 family.</text>
</comment>
<dbReference type="GO" id="GO:0030436">
    <property type="term" value="P:asexual sporulation"/>
    <property type="evidence" value="ECO:0007669"/>
    <property type="project" value="InterPro"/>
</dbReference>
<dbReference type="GO" id="GO:0006508">
    <property type="term" value="P:proteolysis"/>
    <property type="evidence" value="ECO:0007669"/>
    <property type="project" value="UniProtKB-KW"/>
</dbReference>
<keyword evidence="1" id="KW-0749">Sporulation</keyword>
<evidence type="ECO:0000313" key="5">
    <source>
        <dbReference type="Proteomes" id="UP000654993"/>
    </source>
</evidence>
<keyword evidence="1" id="KW-0645">Protease</keyword>
<comment type="subcellular location">
    <subcellularLocation>
        <location evidence="1">Cell membrane</location>
    </subcellularLocation>
</comment>
<reference evidence="4" key="2">
    <citation type="journal article" date="2021" name="Data Brief">
        <title>Draft genome sequence data of the facultative, thermophilic, xylanolytic bacterium Paenibacillus sp. strain DA-C8.</title>
        <authorList>
            <person name="Chhe C."/>
            <person name="Uke A."/>
            <person name="Baramee S."/>
            <person name="Ungkulpasvich U."/>
            <person name="Tachaapaikoon C."/>
            <person name="Pason P."/>
            <person name="Waeonukul R."/>
            <person name="Ratanakhanokchai K."/>
            <person name="Kosugi A."/>
        </authorList>
    </citation>
    <scope>NUCLEOTIDE SEQUENCE</scope>
    <source>
        <strain evidence="4">DA-C8</strain>
    </source>
</reference>
<organism evidence="4 5">
    <name type="scientific">Insulibacter thermoxylanivorax</name>
    <dbReference type="NCBI Taxonomy" id="2749268"/>
    <lineage>
        <taxon>Bacteria</taxon>
        <taxon>Bacillati</taxon>
        <taxon>Bacillota</taxon>
        <taxon>Bacilli</taxon>
        <taxon>Bacillales</taxon>
        <taxon>Paenibacillaceae</taxon>
        <taxon>Insulibacter</taxon>
    </lineage>
</organism>
<protein>
    <recommendedName>
        <fullName evidence="1">Sporulation sigma-E factor-processing peptidase</fullName>
        <ecNumber evidence="1">3.4.23.-</ecNumber>
    </recommendedName>
    <alternativeName>
        <fullName evidence="1">Membrane-associated aspartic protease</fullName>
    </alternativeName>
    <alternativeName>
        <fullName evidence="1">Stage II sporulation protein GA</fullName>
    </alternativeName>
</protein>
<dbReference type="NCBIfam" id="TIGR02854">
    <property type="entry name" value="spore_II_GA"/>
    <property type="match status" value="1"/>
</dbReference>
<comment type="subunit">
    <text evidence="1">Self-associates. Interacts with SigE. Interacts with SpoIIR.</text>
</comment>
<accession>A0A916VER0</accession>
<feature type="transmembrane region" description="Helical" evidence="3">
    <location>
        <begin position="36"/>
        <end position="55"/>
    </location>
</feature>
<dbReference type="EC" id="3.4.23.-" evidence="1"/>
<keyword evidence="5" id="KW-1185">Reference proteome</keyword>
<gene>
    <name evidence="4" type="primary">spoIIGA</name>
    <name evidence="4" type="ORF">PRECH8_07730</name>
</gene>
<evidence type="ECO:0000256" key="2">
    <source>
        <dbReference type="PIRSR" id="PIRSR018571-1"/>
    </source>
</evidence>
<feature type="active site" evidence="2">
    <location>
        <position position="188"/>
    </location>
</feature>
<keyword evidence="1" id="KW-1003">Cell membrane</keyword>
<name>A0A916VER0_9BACL</name>
<dbReference type="GO" id="GO:0005886">
    <property type="term" value="C:plasma membrane"/>
    <property type="evidence" value="ECO:0007669"/>
    <property type="project" value="UniProtKB-SubCell"/>
</dbReference>
<dbReference type="GO" id="GO:0004190">
    <property type="term" value="F:aspartic-type endopeptidase activity"/>
    <property type="evidence" value="ECO:0007669"/>
    <property type="project" value="UniProtKB-KW"/>
</dbReference>
<keyword evidence="3" id="KW-0812">Transmembrane</keyword>
<dbReference type="InterPro" id="IPR005081">
    <property type="entry name" value="SpoIIGA"/>
</dbReference>
<keyword evidence="1 3" id="KW-0472">Membrane</keyword>
<keyword evidence="3" id="KW-1133">Transmembrane helix</keyword>
<reference evidence="4" key="1">
    <citation type="submission" date="2020-08" db="EMBL/GenBank/DDBJ databases">
        <authorList>
            <person name="Uke A."/>
            <person name="Chhe C."/>
            <person name="Baramee S."/>
            <person name="Kosugi A."/>
        </authorList>
    </citation>
    <scope>NUCLEOTIDE SEQUENCE</scope>
    <source>
        <strain evidence="4">DA-C8</strain>
    </source>
</reference>